<reference evidence="2" key="2">
    <citation type="journal article" date="2017" name="Nat. Plants">
        <title>The Aegilops tauschii genome reveals multiple impacts of transposons.</title>
        <authorList>
            <person name="Zhao G."/>
            <person name="Zou C."/>
            <person name="Li K."/>
            <person name="Wang K."/>
            <person name="Li T."/>
            <person name="Gao L."/>
            <person name="Zhang X."/>
            <person name="Wang H."/>
            <person name="Yang Z."/>
            <person name="Liu X."/>
            <person name="Jiang W."/>
            <person name="Mao L."/>
            <person name="Kong X."/>
            <person name="Jiao Y."/>
            <person name="Jia J."/>
        </authorList>
    </citation>
    <scope>NUCLEOTIDE SEQUENCE [LARGE SCALE GENOMIC DNA]</scope>
    <source>
        <strain evidence="2">cv. AL8/78</strain>
    </source>
</reference>
<dbReference type="Gramene" id="AET2Gv21052800.1">
    <property type="protein sequence ID" value="AET2Gv21052800.1"/>
    <property type="gene ID" value="AET2Gv21052800"/>
</dbReference>
<dbReference type="Proteomes" id="UP000015105">
    <property type="component" value="Chromosome 2D"/>
</dbReference>
<reference evidence="1" key="5">
    <citation type="journal article" date="2021" name="G3 (Bethesda)">
        <title>Aegilops tauschii genome assembly Aet v5.0 features greater sequence contiguity and improved annotation.</title>
        <authorList>
            <person name="Wang L."/>
            <person name="Zhu T."/>
            <person name="Rodriguez J.C."/>
            <person name="Deal K.R."/>
            <person name="Dubcovsky J."/>
            <person name="McGuire P.E."/>
            <person name="Lux T."/>
            <person name="Spannagl M."/>
            <person name="Mayer K.F.X."/>
            <person name="Baldrich P."/>
            <person name="Meyers B.C."/>
            <person name="Huo N."/>
            <person name="Gu Y.Q."/>
            <person name="Zhou H."/>
            <person name="Devos K.M."/>
            <person name="Bennetzen J.L."/>
            <person name="Unver T."/>
            <person name="Budak H."/>
            <person name="Gulick P.J."/>
            <person name="Galiba G."/>
            <person name="Kalapos B."/>
            <person name="Nelson D.R."/>
            <person name="Li P."/>
            <person name="You F.M."/>
            <person name="Luo M.C."/>
            <person name="Dvorak J."/>
        </authorList>
    </citation>
    <scope>NUCLEOTIDE SEQUENCE [LARGE SCALE GENOMIC DNA]</scope>
    <source>
        <strain evidence="1">cv. AL8/78</strain>
    </source>
</reference>
<dbReference type="AlphaFoldDB" id="A0A453D193"/>
<protein>
    <submittedName>
        <fullName evidence="1">Uncharacterized protein</fullName>
    </submittedName>
</protein>
<reference evidence="1" key="4">
    <citation type="submission" date="2019-03" db="UniProtKB">
        <authorList>
            <consortium name="EnsemblPlants"/>
        </authorList>
    </citation>
    <scope>IDENTIFICATION</scope>
</reference>
<dbReference type="EnsemblPlants" id="AET2Gv21052800.1">
    <property type="protein sequence ID" value="AET2Gv21052800.1"/>
    <property type="gene ID" value="AET2Gv21052800"/>
</dbReference>
<sequence>GFDPHAAPMSLEKQGRINRKSTLTKLLSFFSFSAHPSTKKRSQLLSQPKVMEEAMELYREATSDGPDNEGCSSS</sequence>
<dbReference type="STRING" id="200361.A0A453D193"/>
<proteinExistence type="predicted"/>
<keyword evidence="2" id="KW-1185">Reference proteome</keyword>
<evidence type="ECO:0000313" key="1">
    <source>
        <dbReference type="EnsemblPlants" id="AET2Gv21052800.1"/>
    </source>
</evidence>
<evidence type="ECO:0000313" key="2">
    <source>
        <dbReference type="Proteomes" id="UP000015105"/>
    </source>
</evidence>
<accession>A0A453D193</accession>
<reference evidence="2" key="1">
    <citation type="journal article" date="2014" name="Science">
        <title>Ancient hybridizations among the ancestral genomes of bread wheat.</title>
        <authorList>
            <consortium name="International Wheat Genome Sequencing Consortium,"/>
            <person name="Marcussen T."/>
            <person name="Sandve S.R."/>
            <person name="Heier L."/>
            <person name="Spannagl M."/>
            <person name="Pfeifer M."/>
            <person name="Jakobsen K.S."/>
            <person name="Wulff B.B."/>
            <person name="Steuernagel B."/>
            <person name="Mayer K.F."/>
            <person name="Olsen O.A."/>
        </authorList>
    </citation>
    <scope>NUCLEOTIDE SEQUENCE [LARGE SCALE GENOMIC DNA]</scope>
    <source>
        <strain evidence="2">cv. AL8/78</strain>
    </source>
</reference>
<name>A0A453D193_AEGTS</name>
<organism evidence="1 2">
    <name type="scientific">Aegilops tauschii subsp. strangulata</name>
    <name type="common">Goatgrass</name>
    <dbReference type="NCBI Taxonomy" id="200361"/>
    <lineage>
        <taxon>Eukaryota</taxon>
        <taxon>Viridiplantae</taxon>
        <taxon>Streptophyta</taxon>
        <taxon>Embryophyta</taxon>
        <taxon>Tracheophyta</taxon>
        <taxon>Spermatophyta</taxon>
        <taxon>Magnoliopsida</taxon>
        <taxon>Liliopsida</taxon>
        <taxon>Poales</taxon>
        <taxon>Poaceae</taxon>
        <taxon>BOP clade</taxon>
        <taxon>Pooideae</taxon>
        <taxon>Triticodae</taxon>
        <taxon>Triticeae</taxon>
        <taxon>Triticinae</taxon>
        <taxon>Aegilops</taxon>
    </lineage>
</organism>
<reference evidence="1" key="3">
    <citation type="journal article" date="2017" name="Nature">
        <title>Genome sequence of the progenitor of the wheat D genome Aegilops tauschii.</title>
        <authorList>
            <person name="Luo M.C."/>
            <person name="Gu Y.Q."/>
            <person name="Puiu D."/>
            <person name="Wang H."/>
            <person name="Twardziok S.O."/>
            <person name="Deal K.R."/>
            <person name="Huo N."/>
            <person name="Zhu T."/>
            <person name="Wang L."/>
            <person name="Wang Y."/>
            <person name="McGuire P.E."/>
            <person name="Liu S."/>
            <person name="Long H."/>
            <person name="Ramasamy R.K."/>
            <person name="Rodriguez J.C."/>
            <person name="Van S.L."/>
            <person name="Yuan L."/>
            <person name="Wang Z."/>
            <person name="Xia Z."/>
            <person name="Xiao L."/>
            <person name="Anderson O.D."/>
            <person name="Ouyang S."/>
            <person name="Liang Y."/>
            <person name="Zimin A.V."/>
            <person name="Pertea G."/>
            <person name="Qi P."/>
            <person name="Bennetzen J.L."/>
            <person name="Dai X."/>
            <person name="Dawson M.W."/>
            <person name="Muller H.G."/>
            <person name="Kugler K."/>
            <person name="Rivarola-Duarte L."/>
            <person name="Spannagl M."/>
            <person name="Mayer K.F.X."/>
            <person name="Lu F.H."/>
            <person name="Bevan M.W."/>
            <person name="Leroy P."/>
            <person name="Li P."/>
            <person name="You F.M."/>
            <person name="Sun Q."/>
            <person name="Liu Z."/>
            <person name="Lyons E."/>
            <person name="Wicker T."/>
            <person name="Salzberg S.L."/>
            <person name="Devos K.M."/>
            <person name="Dvorak J."/>
        </authorList>
    </citation>
    <scope>NUCLEOTIDE SEQUENCE [LARGE SCALE GENOMIC DNA]</scope>
    <source>
        <strain evidence="1">cv. AL8/78</strain>
    </source>
</reference>